<dbReference type="Pfam" id="PF14529">
    <property type="entry name" value="Exo_endo_phos_2"/>
    <property type="match status" value="1"/>
</dbReference>
<dbReference type="InterPro" id="IPR036691">
    <property type="entry name" value="Endo/exonu/phosph_ase_sf"/>
</dbReference>
<gene>
    <name evidence="2" type="ORF">E2C01_071488</name>
</gene>
<organism evidence="2 3">
    <name type="scientific">Portunus trituberculatus</name>
    <name type="common">Swimming crab</name>
    <name type="synonym">Neptunus trituberculatus</name>
    <dbReference type="NCBI Taxonomy" id="210409"/>
    <lineage>
        <taxon>Eukaryota</taxon>
        <taxon>Metazoa</taxon>
        <taxon>Ecdysozoa</taxon>
        <taxon>Arthropoda</taxon>
        <taxon>Crustacea</taxon>
        <taxon>Multicrustacea</taxon>
        <taxon>Malacostraca</taxon>
        <taxon>Eumalacostraca</taxon>
        <taxon>Eucarida</taxon>
        <taxon>Decapoda</taxon>
        <taxon>Pleocyemata</taxon>
        <taxon>Brachyura</taxon>
        <taxon>Eubrachyura</taxon>
        <taxon>Portunoidea</taxon>
        <taxon>Portunidae</taxon>
        <taxon>Portuninae</taxon>
        <taxon>Portunus</taxon>
    </lineage>
</organism>
<proteinExistence type="predicted"/>
<sequence length="188" mass="20949">MQGLPVFEPSHTHIHTRTHVPTLFNLPSFPPSGFCSTIPLTKFICTVYPSSNSSAYSKFFNYLTSKVEHIVPFAEFSIFGDFNVHRQLCLSSPFTDHPDELAFNFAILHDLEQLVQHPTRIPDHLRDTPNILDLFLTSNPSVDAVTLSSPLGSSNHNFILYLLFLQSLLRIPQSAGAYGVLPLPVVGT</sequence>
<dbReference type="GO" id="GO:0003824">
    <property type="term" value="F:catalytic activity"/>
    <property type="evidence" value="ECO:0007669"/>
    <property type="project" value="InterPro"/>
</dbReference>
<evidence type="ECO:0000313" key="2">
    <source>
        <dbReference type="EMBL" id="MPC77048.1"/>
    </source>
</evidence>
<accession>A0A5B7I845</accession>
<dbReference type="InterPro" id="IPR005135">
    <property type="entry name" value="Endo/exonuclease/phosphatase"/>
</dbReference>
<protein>
    <recommendedName>
        <fullName evidence="1">Endonuclease/exonuclease/phosphatase domain-containing protein</fullName>
    </recommendedName>
</protein>
<evidence type="ECO:0000259" key="1">
    <source>
        <dbReference type="Pfam" id="PF14529"/>
    </source>
</evidence>
<name>A0A5B7I845_PORTR</name>
<dbReference type="Proteomes" id="UP000324222">
    <property type="component" value="Unassembled WGS sequence"/>
</dbReference>
<dbReference type="SUPFAM" id="SSF56219">
    <property type="entry name" value="DNase I-like"/>
    <property type="match status" value="1"/>
</dbReference>
<feature type="domain" description="Endonuclease/exonuclease/phosphatase" evidence="1">
    <location>
        <begin position="44"/>
        <end position="159"/>
    </location>
</feature>
<dbReference type="Gene3D" id="3.60.10.10">
    <property type="entry name" value="Endonuclease/exonuclease/phosphatase"/>
    <property type="match status" value="1"/>
</dbReference>
<dbReference type="AlphaFoldDB" id="A0A5B7I845"/>
<keyword evidence="3" id="KW-1185">Reference proteome</keyword>
<reference evidence="2 3" key="1">
    <citation type="submission" date="2019-05" db="EMBL/GenBank/DDBJ databases">
        <title>Another draft genome of Portunus trituberculatus and its Hox gene families provides insights of decapod evolution.</title>
        <authorList>
            <person name="Jeong J.-H."/>
            <person name="Song I."/>
            <person name="Kim S."/>
            <person name="Choi T."/>
            <person name="Kim D."/>
            <person name="Ryu S."/>
            <person name="Kim W."/>
        </authorList>
    </citation>
    <scope>NUCLEOTIDE SEQUENCE [LARGE SCALE GENOMIC DNA]</scope>
    <source>
        <tissue evidence="2">Muscle</tissue>
    </source>
</reference>
<comment type="caution">
    <text evidence="2">The sequence shown here is derived from an EMBL/GenBank/DDBJ whole genome shotgun (WGS) entry which is preliminary data.</text>
</comment>
<dbReference type="EMBL" id="VSRR010044885">
    <property type="protein sequence ID" value="MPC77048.1"/>
    <property type="molecule type" value="Genomic_DNA"/>
</dbReference>
<evidence type="ECO:0000313" key="3">
    <source>
        <dbReference type="Proteomes" id="UP000324222"/>
    </source>
</evidence>